<evidence type="ECO:0000259" key="1">
    <source>
        <dbReference type="Pfam" id="PF04230"/>
    </source>
</evidence>
<dbReference type="InterPro" id="IPR007345">
    <property type="entry name" value="Polysacch_pyruvyl_Trfase"/>
</dbReference>
<sequence>MNTASDTNAPVLLHWWKGTPNFGDAINPLIVGHVSGRAVQHAGPRASDLFAIGSMLQVVKRKFTEPREDKGPIHIWGTGLLHPVPGRQWIENIAVSVVRGPVTAALLGLDMDRFGDPGLLIDAVVPKAAASGRIGLVPHHRSLDFDDLATLVASDPVYELIDPRDDPVEVCARISACDHVFASSLHGLIVADAYGVPNTWVHPASEGALKYLDYAASVGRRDMRTPIHWRCVPEQPKGTPIDYHEGIDTCRATLRTYFPAALRGAA</sequence>
<dbReference type="AlphaFoldDB" id="A0A975PNW8"/>
<feature type="domain" description="Polysaccharide pyruvyl transferase" evidence="1">
    <location>
        <begin position="133"/>
        <end position="200"/>
    </location>
</feature>
<name>A0A975PNW8_9RHOB</name>
<dbReference type="RefSeq" id="WP_212705943.1">
    <property type="nucleotide sequence ID" value="NZ_CP073581.1"/>
</dbReference>
<reference evidence="2" key="1">
    <citation type="submission" date="2021-04" db="EMBL/GenBank/DDBJ databases">
        <title>Complete genome sequence for Sulfitobacter sp. strain JK7-1.</title>
        <authorList>
            <person name="Park S.-J."/>
        </authorList>
    </citation>
    <scope>NUCLEOTIDE SEQUENCE</scope>
    <source>
        <strain evidence="2">JK7-1</strain>
    </source>
</reference>
<dbReference type="GO" id="GO:0016740">
    <property type="term" value="F:transferase activity"/>
    <property type="evidence" value="ECO:0007669"/>
    <property type="project" value="UniProtKB-KW"/>
</dbReference>
<keyword evidence="3" id="KW-1185">Reference proteome</keyword>
<keyword evidence="2" id="KW-0808">Transferase</keyword>
<evidence type="ECO:0000313" key="3">
    <source>
        <dbReference type="Proteomes" id="UP000683291"/>
    </source>
</evidence>
<dbReference type="Pfam" id="PF04230">
    <property type="entry name" value="PS_pyruv_trans"/>
    <property type="match status" value="1"/>
</dbReference>
<evidence type="ECO:0000313" key="2">
    <source>
        <dbReference type="EMBL" id="QUJ77750.1"/>
    </source>
</evidence>
<dbReference type="Proteomes" id="UP000683291">
    <property type="component" value="Chromosome 1"/>
</dbReference>
<dbReference type="EMBL" id="CP073581">
    <property type="protein sequence ID" value="QUJ77750.1"/>
    <property type="molecule type" value="Genomic_DNA"/>
</dbReference>
<dbReference type="KEGG" id="sual:KDD17_07340"/>
<proteinExistence type="predicted"/>
<protein>
    <submittedName>
        <fullName evidence="2">Polysaccharide pyruvyl transferase family protein</fullName>
    </submittedName>
</protein>
<gene>
    <name evidence="2" type="ORF">KDD17_07340</name>
</gene>
<organism evidence="2 3">
    <name type="scientific">Sulfitobacter albidus</name>
    <dbReference type="NCBI Taxonomy" id="2829501"/>
    <lineage>
        <taxon>Bacteria</taxon>
        <taxon>Pseudomonadati</taxon>
        <taxon>Pseudomonadota</taxon>
        <taxon>Alphaproteobacteria</taxon>
        <taxon>Rhodobacterales</taxon>
        <taxon>Roseobacteraceae</taxon>
        <taxon>Sulfitobacter</taxon>
    </lineage>
</organism>
<accession>A0A975PNW8</accession>